<comment type="caution">
    <text evidence="1">The sequence shown here is derived from an EMBL/GenBank/DDBJ whole genome shotgun (WGS) entry which is preliminary data.</text>
</comment>
<gene>
    <name evidence="1" type="ORF">GBZ26_06325</name>
</gene>
<dbReference type="EMBL" id="WHOR01000029">
    <property type="protein sequence ID" value="NUB18827.1"/>
    <property type="molecule type" value="Genomic_DNA"/>
</dbReference>
<sequence length="276" mass="30980">MMPFISLSPMALDHSFPRSGEDLDTAVDAIAGVIALIHDNKARLIITDMLAEFVHDFDWSRGESVPILWDIHRMLTSVILYNTNSCMISDTTDVKKFQVHPLPSHCASIGNTNIWQEEMGKLLQIHVQSHSGSGYCIGIACDNAFSGKKKSIYLSEELSFPLVSPEEIHSLLSGQLWDIHPDSISGDISFLTAKKNLKVLGDVRITKLNGGSHYKVTFLKGERPWALDKNDDPVPEPYLKELIDITKLPYDVIRYALINGKMPPKKWRIPVKTEKI</sequence>
<keyword evidence="2" id="KW-1185">Reference proteome</keyword>
<accession>A0ABX2KW96</accession>
<evidence type="ECO:0000313" key="2">
    <source>
        <dbReference type="Proteomes" id="UP000639419"/>
    </source>
</evidence>
<dbReference type="RefSeq" id="WP_174438104.1">
    <property type="nucleotide sequence ID" value="NZ_BAABCC010000058.1"/>
</dbReference>
<reference evidence="1 2" key="1">
    <citation type="submission" date="2019-10" db="EMBL/GenBank/DDBJ databases">
        <title>Genome sequence of Azospirillum formosense CC-Nfb-7.</title>
        <authorList>
            <person name="Ambrosini A."/>
            <person name="Sant'Anna F.H."/>
            <person name="Cassan F.D."/>
            <person name="Souza E.M."/>
            <person name="Passaglia L.M.P."/>
        </authorList>
    </citation>
    <scope>NUCLEOTIDE SEQUENCE [LARGE SCALE GENOMIC DNA]</scope>
    <source>
        <strain evidence="1 2">CC-NFb-7</strain>
    </source>
</reference>
<proteinExistence type="predicted"/>
<evidence type="ECO:0000313" key="1">
    <source>
        <dbReference type="EMBL" id="NUB18827.1"/>
    </source>
</evidence>
<name>A0ABX2KW96_9PROT</name>
<organism evidence="1 2">
    <name type="scientific">Azospirillum formosense</name>
    <dbReference type="NCBI Taxonomy" id="861533"/>
    <lineage>
        <taxon>Bacteria</taxon>
        <taxon>Pseudomonadati</taxon>
        <taxon>Pseudomonadota</taxon>
        <taxon>Alphaproteobacteria</taxon>
        <taxon>Rhodospirillales</taxon>
        <taxon>Azospirillaceae</taxon>
        <taxon>Azospirillum</taxon>
    </lineage>
</organism>
<dbReference type="Proteomes" id="UP000639419">
    <property type="component" value="Unassembled WGS sequence"/>
</dbReference>
<protein>
    <submittedName>
        <fullName evidence="1">Uncharacterized protein</fullName>
    </submittedName>
</protein>